<dbReference type="Proteomes" id="UP000194236">
    <property type="component" value="Unassembled WGS sequence"/>
</dbReference>
<accession>A0A1Y3B0F6</accession>
<evidence type="ECO:0000313" key="3">
    <source>
        <dbReference type="Proteomes" id="UP000194236"/>
    </source>
</evidence>
<comment type="caution">
    <text evidence="2">The sequence shown here is derived from an EMBL/GenBank/DDBJ whole genome shotgun (WGS) entry which is preliminary data.</text>
</comment>
<organism evidence="2 3">
    <name type="scientific">Euroglyphus maynei</name>
    <name type="common">Mayne's house dust mite</name>
    <dbReference type="NCBI Taxonomy" id="6958"/>
    <lineage>
        <taxon>Eukaryota</taxon>
        <taxon>Metazoa</taxon>
        <taxon>Ecdysozoa</taxon>
        <taxon>Arthropoda</taxon>
        <taxon>Chelicerata</taxon>
        <taxon>Arachnida</taxon>
        <taxon>Acari</taxon>
        <taxon>Acariformes</taxon>
        <taxon>Sarcoptiformes</taxon>
        <taxon>Astigmata</taxon>
        <taxon>Psoroptidia</taxon>
        <taxon>Analgoidea</taxon>
        <taxon>Pyroglyphidae</taxon>
        <taxon>Pyroglyphinae</taxon>
        <taxon>Euroglyphus</taxon>
    </lineage>
</organism>
<reference evidence="2 3" key="1">
    <citation type="submission" date="2017-03" db="EMBL/GenBank/DDBJ databases">
        <title>Genome Survey of Euroglyphus maynei.</title>
        <authorList>
            <person name="Arlian L.G."/>
            <person name="Morgan M.S."/>
            <person name="Rider S.D."/>
        </authorList>
    </citation>
    <scope>NUCLEOTIDE SEQUENCE [LARGE SCALE GENOMIC DNA]</scope>
    <source>
        <strain evidence="2">Arlian Lab</strain>
        <tissue evidence="2">Whole body</tissue>
    </source>
</reference>
<evidence type="ECO:0000313" key="2">
    <source>
        <dbReference type="EMBL" id="OTF74261.1"/>
    </source>
</evidence>
<keyword evidence="3" id="KW-1185">Reference proteome</keyword>
<evidence type="ECO:0000256" key="1">
    <source>
        <dbReference type="SAM" id="MobiDB-lite"/>
    </source>
</evidence>
<feature type="compositionally biased region" description="Polar residues" evidence="1">
    <location>
        <begin position="30"/>
        <end position="42"/>
    </location>
</feature>
<protein>
    <submittedName>
        <fullName evidence="2">Uncharacterized protein</fullName>
    </submittedName>
</protein>
<name>A0A1Y3B0F6_EURMA</name>
<feature type="region of interest" description="Disordered" evidence="1">
    <location>
        <begin position="1"/>
        <end position="106"/>
    </location>
</feature>
<dbReference type="EMBL" id="MUJZ01047923">
    <property type="protein sequence ID" value="OTF74261.1"/>
    <property type="molecule type" value="Genomic_DNA"/>
</dbReference>
<feature type="compositionally biased region" description="Basic and acidic residues" evidence="1">
    <location>
        <begin position="43"/>
        <end position="54"/>
    </location>
</feature>
<gene>
    <name evidence="2" type="ORF">BLA29_006713</name>
</gene>
<proteinExistence type="predicted"/>
<sequence length="144" mass="17480">MTTADRCFQLLPRSQSQSRRESARQQRPQNNSGDRPSRIQRNNNDERSERDHGHHQIHHRESHIRRTYRYNPFDLSGMNRALPSMPTTTTERRRRRRPRSSSPSSWCINHQRYGNDCINCNSPYCRHPLSYLTRTMMMRRMRRR</sequence>
<dbReference type="AlphaFoldDB" id="A0A1Y3B0F6"/>
<feature type="compositionally biased region" description="Basic residues" evidence="1">
    <location>
        <begin position="55"/>
        <end position="68"/>
    </location>
</feature>